<reference evidence="2" key="1">
    <citation type="submission" date="2020-06" db="EMBL/GenBank/DDBJ databases">
        <authorList>
            <person name="Li T."/>
            <person name="Hu X."/>
            <person name="Zhang T."/>
            <person name="Song X."/>
            <person name="Zhang H."/>
            <person name="Dai N."/>
            <person name="Sheng W."/>
            <person name="Hou X."/>
            <person name="Wei L."/>
        </authorList>
    </citation>
    <scope>NUCLEOTIDE SEQUENCE</scope>
    <source>
        <strain evidence="2">KEN1</strain>
        <tissue evidence="2">Leaf</tissue>
    </source>
</reference>
<dbReference type="Pfam" id="PF00078">
    <property type="entry name" value="RVT_1"/>
    <property type="match status" value="1"/>
</dbReference>
<dbReference type="PANTHER" id="PTHR31635:SF196">
    <property type="entry name" value="REVERSE TRANSCRIPTASE DOMAIN-CONTAINING PROTEIN-RELATED"/>
    <property type="match status" value="1"/>
</dbReference>
<sequence>MGRSCLVQPSKGLRQGDPLSPYLFLFYAEVLSALVNQAKKRGELKGVSMSQYTSRISNLLFADTLIFCQAMREVMACIKRILETMECTSGLKINLDKTAMVFSKNVTQATRESLAAVLGMAVVERHAKCLGLPTIVDYYKRLRECLPTSFSTPSWKPRSIGLLGRDCLEIKRGTGLLPFERTQQSFSG</sequence>
<evidence type="ECO:0000259" key="1">
    <source>
        <dbReference type="Pfam" id="PF00078"/>
    </source>
</evidence>
<protein>
    <submittedName>
        <fullName evidence="2">Mitochondrial protein</fullName>
    </submittedName>
</protein>
<feature type="domain" description="Reverse transcriptase" evidence="1">
    <location>
        <begin position="10"/>
        <end position="111"/>
    </location>
</feature>
<evidence type="ECO:0000313" key="2">
    <source>
        <dbReference type="EMBL" id="KAL0438903.1"/>
    </source>
</evidence>
<organism evidence="2">
    <name type="scientific">Sesamum latifolium</name>
    <dbReference type="NCBI Taxonomy" id="2727402"/>
    <lineage>
        <taxon>Eukaryota</taxon>
        <taxon>Viridiplantae</taxon>
        <taxon>Streptophyta</taxon>
        <taxon>Embryophyta</taxon>
        <taxon>Tracheophyta</taxon>
        <taxon>Spermatophyta</taxon>
        <taxon>Magnoliopsida</taxon>
        <taxon>eudicotyledons</taxon>
        <taxon>Gunneridae</taxon>
        <taxon>Pentapetalae</taxon>
        <taxon>asterids</taxon>
        <taxon>lamiids</taxon>
        <taxon>Lamiales</taxon>
        <taxon>Pedaliaceae</taxon>
        <taxon>Sesamum</taxon>
    </lineage>
</organism>
<dbReference type="PANTHER" id="PTHR31635">
    <property type="entry name" value="REVERSE TRANSCRIPTASE DOMAIN-CONTAINING PROTEIN-RELATED"/>
    <property type="match status" value="1"/>
</dbReference>
<proteinExistence type="predicted"/>
<reference evidence="2" key="2">
    <citation type="journal article" date="2024" name="Plant">
        <title>Genomic evolution and insights into agronomic trait innovations of Sesamum species.</title>
        <authorList>
            <person name="Miao H."/>
            <person name="Wang L."/>
            <person name="Qu L."/>
            <person name="Liu H."/>
            <person name="Sun Y."/>
            <person name="Le M."/>
            <person name="Wang Q."/>
            <person name="Wei S."/>
            <person name="Zheng Y."/>
            <person name="Lin W."/>
            <person name="Duan Y."/>
            <person name="Cao H."/>
            <person name="Xiong S."/>
            <person name="Wang X."/>
            <person name="Wei L."/>
            <person name="Li C."/>
            <person name="Ma Q."/>
            <person name="Ju M."/>
            <person name="Zhao R."/>
            <person name="Li G."/>
            <person name="Mu C."/>
            <person name="Tian Q."/>
            <person name="Mei H."/>
            <person name="Zhang T."/>
            <person name="Gao T."/>
            <person name="Zhang H."/>
        </authorList>
    </citation>
    <scope>NUCLEOTIDE SEQUENCE</scope>
    <source>
        <strain evidence="2">KEN1</strain>
    </source>
</reference>
<dbReference type="EMBL" id="JACGWN010000008">
    <property type="protein sequence ID" value="KAL0438903.1"/>
    <property type="molecule type" value="Genomic_DNA"/>
</dbReference>
<dbReference type="InterPro" id="IPR000477">
    <property type="entry name" value="RT_dom"/>
</dbReference>
<name>A0AAW2WBS4_9LAMI</name>
<dbReference type="AlphaFoldDB" id="A0AAW2WBS4"/>
<accession>A0AAW2WBS4</accession>
<comment type="caution">
    <text evidence="2">The sequence shown here is derived from an EMBL/GenBank/DDBJ whole genome shotgun (WGS) entry which is preliminary data.</text>
</comment>
<gene>
    <name evidence="2" type="ORF">Slati_2373300</name>
</gene>